<dbReference type="GO" id="GO:0005886">
    <property type="term" value="C:plasma membrane"/>
    <property type="evidence" value="ECO:0007669"/>
    <property type="project" value="TreeGrafter"/>
</dbReference>
<dbReference type="InterPro" id="IPR008942">
    <property type="entry name" value="ENTH_VHS"/>
</dbReference>
<reference evidence="3 4" key="2">
    <citation type="journal article" date="2007" name="BMC Biol.">
        <title>A 100%-complete sequence reveals unusually simple genomic features in the hot-spring red alga Cyanidioschyzon merolae.</title>
        <authorList>
            <person name="Nozaki H."/>
            <person name="Takano H."/>
            <person name="Misumi O."/>
            <person name="Terasawa K."/>
            <person name="Matsuzaki M."/>
            <person name="Maruyama S."/>
            <person name="Nishida K."/>
            <person name="Yagisawa F."/>
            <person name="Yoshida Y."/>
            <person name="Fujiwara T."/>
            <person name="Takio S."/>
            <person name="Tamura K."/>
            <person name="Chung S.J."/>
            <person name="Nakamura S."/>
            <person name="Kuroiwa H."/>
            <person name="Tanaka K."/>
            <person name="Sato N."/>
            <person name="Kuroiwa T."/>
        </authorList>
    </citation>
    <scope>NUCLEOTIDE SEQUENCE [LARGE SCALE GENOMIC DNA]</scope>
    <source>
        <strain evidence="3 4">10D</strain>
    </source>
</reference>
<dbReference type="OrthoDB" id="4033880at2759"/>
<dbReference type="GO" id="GO:0005543">
    <property type="term" value="F:phospholipid binding"/>
    <property type="evidence" value="ECO:0007669"/>
    <property type="project" value="TreeGrafter"/>
</dbReference>
<protein>
    <submittedName>
        <fullName evidence="3">Similar to epsin</fullName>
    </submittedName>
</protein>
<dbReference type="EMBL" id="AP006492">
    <property type="protein sequence ID" value="BAM80262.1"/>
    <property type="molecule type" value="Genomic_DNA"/>
</dbReference>
<proteinExistence type="predicted"/>
<dbReference type="GO" id="GO:0030276">
    <property type="term" value="F:clathrin binding"/>
    <property type="evidence" value="ECO:0007669"/>
    <property type="project" value="TreeGrafter"/>
</dbReference>
<evidence type="ECO:0000259" key="2">
    <source>
        <dbReference type="PROSITE" id="PS50942"/>
    </source>
</evidence>
<dbReference type="STRING" id="280699.M1VCH1"/>
<dbReference type="Gene3D" id="1.25.40.90">
    <property type="match status" value="1"/>
</dbReference>
<feature type="region of interest" description="Disordered" evidence="1">
    <location>
        <begin position="399"/>
        <end position="487"/>
    </location>
</feature>
<dbReference type="Pfam" id="PF01417">
    <property type="entry name" value="ENTH"/>
    <property type="match status" value="1"/>
</dbReference>
<dbReference type="Proteomes" id="UP000007014">
    <property type="component" value="Chromosome 10"/>
</dbReference>
<dbReference type="GeneID" id="16994131"/>
<dbReference type="CDD" id="cd03571">
    <property type="entry name" value="ENTH"/>
    <property type="match status" value="1"/>
</dbReference>
<dbReference type="KEGG" id="cme:CYME_CMJ133C"/>
<dbReference type="InterPro" id="IPR013809">
    <property type="entry name" value="ENTH"/>
</dbReference>
<dbReference type="PANTHER" id="PTHR12276">
    <property type="entry name" value="EPSIN/ENT-RELATED"/>
    <property type="match status" value="1"/>
</dbReference>
<accession>M1VCH1</accession>
<dbReference type="RefSeq" id="XP_005534869.1">
    <property type="nucleotide sequence ID" value="XM_005534812.1"/>
</dbReference>
<dbReference type="FunFam" id="1.25.40.90:FF:000006">
    <property type="entry name" value="Clathrin interactor 1"/>
    <property type="match status" value="1"/>
</dbReference>
<dbReference type="AlphaFoldDB" id="M1VCH1"/>
<sequence>MLDKVNWSDVKRKGVRQRGKLVSWLKDAVMTDVENSVRAATSVEPYGPTQRELAEIASATHNAEEYPLVMSIIWSRLNDKGRYWRRVYKALDLLRYLLLHGSPRVLEEARAALPHLEVLQEFRYFDQTERRDCGLSVRQKAKVVVEIIRDPRRYEEELQRSLTMMQKLGASVGSTPLHSGSTGAAPGDLPFYASRSGGSLARGPDMYTGAARSALRSGDAYAPAPSAGFRGFGSEEVDFDRAATIASTSASTTAAFCATNSAPVRADTGPSATRVDDLLGFDDGDASEAATSKASKAELESKDDALGGMNATNDWSDFVAASSGTGASGLASKPSTAAMPSASGTVPSAAYASDGDDFFQMIQSSVVVSRSKASDALHSTEAPSVSVLHTENRVEAQGMYPPSLSTNAHSSKKLSESPGNNLLSDLLSGATPATPATANSASSRTPNAMQRAGVAASTGPRVQPTARGALRPNSSGLEAGPSDDPFSNLLAEMALKDADTVKNK</sequence>
<dbReference type="PROSITE" id="PS50942">
    <property type="entry name" value="ENTH"/>
    <property type="match status" value="1"/>
</dbReference>
<dbReference type="PANTHER" id="PTHR12276:SF45">
    <property type="entry name" value="CLATHRIN INTERACTOR 1"/>
    <property type="match status" value="1"/>
</dbReference>
<dbReference type="SMART" id="SM00273">
    <property type="entry name" value="ENTH"/>
    <property type="match status" value="1"/>
</dbReference>
<evidence type="ECO:0000256" key="1">
    <source>
        <dbReference type="SAM" id="MobiDB-lite"/>
    </source>
</evidence>
<organism evidence="3 4">
    <name type="scientific">Cyanidioschyzon merolae (strain NIES-3377 / 10D)</name>
    <name type="common">Unicellular red alga</name>
    <dbReference type="NCBI Taxonomy" id="280699"/>
    <lineage>
        <taxon>Eukaryota</taxon>
        <taxon>Rhodophyta</taxon>
        <taxon>Bangiophyceae</taxon>
        <taxon>Cyanidiales</taxon>
        <taxon>Cyanidiaceae</taxon>
        <taxon>Cyanidioschyzon</taxon>
    </lineage>
</organism>
<name>M1VCH1_CYAM1</name>
<dbReference type="GO" id="GO:0005768">
    <property type="term" value="C:endosome"/>
    <property type="evidence" value="ECO:0007669"/>
    <property type="project" value="TreeGrafter"/>
</dbReference>
<keyword evidence="4" id="KW-1185">Reference proteome</keyword>
<evidence type="ECO:0000313" key="3">
    <source>
        <dbReference type="EMBL" id="BAM80262.1"/>
    </source>
</evidence>
<dbReference type="eggNOG" id="KOG2056">
    <property type="taxonomic scope" value="Eukaryota"/>
</dbReference>
<dbReference type="GO" id="GO:0006897">
    <property type="term" value="P:endocytosis"/>
    <property type="evidence" value="ECO:0007669"/>
    <property type="project" value="TreeGrafter"/>
</dbReference>
<evidence type="ECO:0000313" key="4">
    <source>
        <dbReference type="Proteomes" id="UP000007014"/>
    </source>
</evidence>
<gene>
    <name evidence="3" type="ORF">CYME_CMJ133C</name>
</gene>
<feature type="domain" description="ENTH" evidence="2">
    <location>
        <begin position="25"/>
        <end position="158"/>
    </location>
</feature>
<dbReference type="SUPFAM" id="SSF48464">
    <property type="entry name" value="ENTH/VHS domain"/>
    <property type="match status" value="1"/>
</dbReference>
<feature type="compositionally biased region" description="Low complexity" evidence="1">
    <location>
        <begin position="430"/>
        <end position="448"/>
    </location>
</feature>
<reference evidence="3 4" key="1">
    <citation type="journal article" date="2004" name="Nature">
        <title>Genome sequence of the ultrasmall unicellular red alga Cyanidioschyzon merolae 10D.</title>
        <authorList>
            <person name="Matsuzaki M."/>
            <person name="Misumi O."/>
            <person name="Shin-i T."/>
            <person name="Maruyama S."/>
            <person name="Takahara M."/>
            <person name="Miyagishima S."/>
            <person name="Mori T."/>
            <person name="Nishida K."/>
            <person name="Yagisawa F."/>
            <person name="Nishida K."/>
            <person name="Yoshida Y."/>
            <person name="Nishimura Y."/>
            <person name="Nakao S."/>
            <person name="Kobayashi T."/>
            <person name="Momoyama Y."/>
            <person name="Higashiyama T."/>
            <person name="Minoda A."/>
            <person name="Sano M."/>
            <person name="Nomoto H."/>
            <person name="Oishi K."/>
            <person name="Hayashi H."/>
            <person name="Ohta F."/>
            <person name="Nishizaka S."/>
            <person name="Haga S."/>
            <person name="Miura S."/>
            <person name="Morishita T."/>
            <person name="Kabeya Y."/>
            <person name="Terasawa K."/>
            <person name="Suzuki Y."/>
            <person name="Ishii Y."/>
            <person name="Asakawa S."/>
            <person name="Takano H."/>
            <person name="Ohta N."/>
            <person name="Kuroiwa H."/>
            <person name="Tanaka K."/>
            <person name="Shimizu N."/>
            <person name="Sugano S."/>
            <person name="Sato N."/>
            <person name="Nozaki H."/>
            <person name="Ogasawara N."/>
            <person name="Kohara Y."/>
            <person name="Kuroiwa T."/>
        </authorList>
    </citation>
    <scope>NUCLEOTIDE SEQUENCE [LARGE SCALE GENOMIC DNA]</scope>
    <source>
        <strain evidence="3 4">10D</strain>
    </source>
</reference>
<dbReference type="GO" id="GO:0030125">
    <property type="term" value="C:clathrin vesicle coat"/>
    <property type="evidence" value="ECO:0007669"/>
    <property type="project" value="TreeGrafter"/>
</dbReference>